<evidence type="ECO:0000313" key="1">
    <source>
        <dbReference type="EnsemblMetazoa" id="AMAM002424-PA"/>
    </source>
</evidence>
<organism evidence="1 2">
    <name type="scientific">Anopheles maculatus</name>
    <dbReference type="NCBI Taxonomy" id="74869"/>
    <lineage>
        <taxon>Eukaryota</taxon>
        <taxon>Metazoa</taxon>
        <taxon>Ecdysozoa</taxon>
        <taxon>Arthropoda</taxon>
        <taxon>Hexapoda</taxon>
        <taxon>Insecta</taxon>
        <taxon>Pterygota</taxon>
        <taxon>Neoptera</taxon>
        <taxon>Endopterygota</taxon>
        <taxon>Diptera</taxon>
        <taxon>Nematocera</taxon>
        <taxon>Culicoidea</taxon>
        <taxon>Culicidae</taxon>
        <taxon>Anophelinae</taxon>
        <taxon>Anopheles</taxon>
        <taxon>Anopheles maculatus group</taxon>
    </lineage>
</organism>
<name>A0A182S9M0_9DIPT</name>
<protein>
    <submittedName>
        <fullName evidence="1">Uncharacterized protein</fullName>
    </submittedName>
</protein>
<dbReference type="VEuPathDB" id="VectorBase:AMAM002424"/>
<proteinExistence type="predicted"/>
<sequence length="221" mass="24453">MILQCSVPTVTAIQTEKEAYFNGSAYLRLKTPMTLWSYSAISFKSCRAIVCLAIGTIGGHSQVHGKRGFLFAKLGWQTVWNVPLLGNPCRGRFLLLSRESFLPTICNCTKPGLERAAPTDIHGQLAFIVTLRLSSKNCNSIDLPAFPCSPSNHRPPADHKIEWLNRAAYGSRPSWVAIMKNHNKIDPKDGHDRGAQSSGLMCNDVFLWPAQRGSMEKQPEG</sequence>
<accession>A0A182S9M0</accession>
<dbReference type="Proteomes" id="UP000075901">
    <property type="component" value="Unassembled WGS sequence"/>
</dbReference>
<reference evidence="1" key="2">
    <citation type="submission" date="2020-05" db="UniProtKB">
        <authorList>
            <consortium name="EnsemblMetazoa"/>
        </authorList>
    </citation>
    <scope>IDENTIFICATION</scope>
    <source>
        <strain evidence="1">maculatus3</strain>
    </source>
</reference>
<keyword evidence="2" id="KW-1185">Reference proteome</keyword>
<dbReference type="AlphaFoldDB" id="A0A182S9M0"/>
<dbReference type="EnsemblMetazoa" id="AMAM002424-RA">
    <property type="protein sequence ID" value="AMAM002424-PA"/>
    <property type="gene ID" value="AMAM002424"/>
</dbReference>
<evidence type="ECO:0000313" key="2">
    <source>
        <dbReference type="Proteomes" id="UP000075901"/>
    </source>
</evidence>
<reference evidence="2" key="1">
    <citation type="submission" date="2013-09" db="EMBL/GenBank/DDBJ databases">
        <title>The Genome Sequence of Anopheles maculatus species B.</title>
        <authorList>
            <consortium name="The Broad Institute Genomics Platform"/>
            <person name="Neafsey D.E."/>
            <person name="Besansky N."/>
            <person name="Howell P."/>
            <person name="Walton C."/>
            <person name="Young S.K."/>
            <person name="Zeng Q."/>
            <person name="Gargeya S."/>
            <person name="Fitzgerald M."/>
            <person name="Haas B."/>
            <person name="Abouelleil A."/>
            <person name="Allen A.W."/>
            <person name="Alvarado L."/>
            <person name="Arachchi H.M."/>
            <person name="Berlin A.M."/>
            <person name="Chapman S.B."/>
            <person name="Gainer-Dewar J."/>
            <person name="Goldberg J."/>
            <person name="Griggs A."/>
            <person name="Gujja S."/>
            <person name="Hansen M."/>
            <person name="Howarth C."/>
            <person name="Imamovic A."/>
            <person name="Ireland A."/>
            <person name="Larimer J."/>
            <person name="McCowan C."/>
            <person name="Murphy C."/>
            <person name="Pearson M."/>
            <person name="Poon T.W."/>
            <person name="Priest M."/>
            <person name="Roberts A."/>
            <person name="Saif S."/>
            <person name="Shea T."/>
            <person name="Sisk P."/>
            <person name="Sykes S."/>
            <person name="Wortman J."/>
            <person name="Nusbaum C."/>
            <person name="Birren B."/>
        </authorList>
    </citation>
    <scope>NUCLEOTIDE SEQUENCE [LARGE SCALE GENOMIC DNA]</scope>
    <source>
        <strain evidence="2">maculatus3</strain>
    </source>
</reference>